<dbReference type="InterPro" id="IPR044827">
    <property type="entry name" value="GBF-like"/>
</dbReference>
<dbReference type="EMBL" id="JAGKQM010000004">
    <property type="protein sequence ID" value="KAH0930339.1"/>
    <property type="molecule type" value="Genomic_DNA"/>
</dbReference>
<dbReference type="InterPro" id="IPR012900">
    <property type="entry name" value="MFMR"/>
</dbReference>
<keyword evidence="5" id="KW-1185">Reference proteome</keyword>
<dbReference type="Pfam" id="PF07777">
    <property type="entry name" value="MFMR"/>
    <property type="match status" value="1"/>
</dbReference>
<comment type="caution">
    <text evidence="4">The sequence shown here is derived from an EMBL/GenBank/DDBJ whole genome shotgun (WGS) entry which is preliminary data.</text>
</comment>
<evidence type="ECO:0000256" key="1">
    <source>
        <dbReference type="SAM" id="Coils"/>
    </source>
</evidence>
<evidence type="ECO:0000313" key="5">
    <source>
        <dbReference type="Proteomes" id="UP000824890"/>
    </source>
</evidence>
<dbReference type="PANTHER" id="PTHR45967">
    <property type="entry name" value="G-BOX-BINDING FACTOR 3-RELATED"/>
    <property type="match status" value="1"/>
</dbReference>
<reference evidence="4 5" key="1">
    <citation type="submission" date="2021-05" db="EMBL/GenBank/DDBJ databases">
        <title>Genome Assembly of Synthetic Allotetraploid Brassica napus Reveals Homoeologous Exchanges between Subgenomes.</title>
        <authorList>
            <person name="Davis J.T."/>
        </authorList>
    </citation>
    <scope>NUCLEOTIDE SEQUENCE [LARGE SCALE GENOMIC DNA]</scope>
    <source>
        <strain evidence="5">cv. Da-Ae</strain>
        <tissue evidence="4">Seedling</tissue>
    </source>
</reference>
<feature type="compositionally biased region" description="Basic and acidic residues" evidence="2">
    <location>
        <begin position="73"/>
        <end position="85"/>
    </location>
</feature>
<keyword evidence="1" id="KW-0175">Coiled coil</keyword>
<feature type="compositionally biased region" description="Low complexity" evidence="2">
    <location>
        <begin position="115"/>
        <end position="135"/>
    </location>
</feature>
<dbReference type="Proteomes" id="UP000824890">
    <property type="component" value="Unassembled WGS sequence"/>
</dbReference>
<evidence type="ECO:0000256" key="2">
    <source>
        <dbReference type="SAM" id="MobiDB-lite"/>
    </source>
</evidence>
<dbReference type="PANTHER" id="PTHR45967:SF7">
    <property type="entry name" value="BZIP TRANSCRIPTION FACTOR 16"/>
    <property type="match status" value="1"/>
</dbReference>
<name>A0ABQ8DLV5_BRANA</name>
<evidence type="ECO:0000259" key="3">
    <source>
        <dbReference type="Pfam" id="PF07777"/>
    </source>
</evidence>
<proteinExistence type="predicted"/>
<protein>
    <recommendedName>
        <fullName evidence="3">G-box binding protein multifunctional mosaic region domain-containing protein</fullName>
    </recommendedName>
</protein>
<accession>A0ABQ8DLV5</accession>
<organism evidence="4 5">
    <name type="scientific">Brassica napus</name>
    <name type="common">Rape</name>
    <dbReference type="NCBI Taxonomy" id="3708"/>
    <lineage>
        <taxon>Eukaryota</taxon>
        <taxon>Viridiplantae</taxon>
        <taxon>Streptophyta</taxon>
        <taxon>Embryophyta</taxon>
        <taxon>Tracheophyta</taxon>
        <taxon>Spermatophyta</taxon>
        <taxon>Magnoliopsida</taxon>
        <taxon>eudicotyledons</taxon>
        <taxon>Gunneridae</taxon>
        <taxon>Pentapetalae</taxon>
        <taxon>rosids</taxon>
        <taxon>malvids</taxon>
        <taxon>Brassicales</taxon>
        <taxon>Brassicaceae</taxon>
        <taxon>Brassiceae</taxon>
        <taxon>Brassica</taxon>
    </lineage>
</organism>
<feature type="region of interest" description="Disordered" evidence="2">
    <location>
        <begin position="65"/>
        <end position="170"/>
    </location>
</feature>
<dbReference type="Pfam" id="PF16596">
    <property type="entry name" value="MFMR_assoc"/>
    <property type="match status" value="1"/>
</dbReference>
<feature type="non-terminal residue" evidence="4">
    <location>
        <position position="273"/>
    </location>
</feature>
<feature type="compositionally biased region" description="Polar residues" evidence="2">
    <location>
        <begin position="92"/>
        <end position="112"/>
    </location>
</feature>
<evidence type="ECO:0000313" key="4">
    <source>
        <dbReference type="EMBL" id="KAH0930339.1"/>
    </source>
</evidence>
<feature type="domain" description="G-box binding protein multifunctional mosaic region" evidence="3">
    <location>
        <begin position="16"/>
        <end position="46"/>
    </location>
</feature>
<gene>
    <name evidence="4" type="ORF">HID58_016066</name>
</gene>
<sequence>MASPICAQSFQTLPVVKHVMPPYGTPTHPYVTMYPPGGMYGHPSIPPGSYPYSPYAMPSPNGMTEAFGNTTEGDGKQSEVKEKLPIKRSRGSLGSLNIITGKNSGASANGAYSKSGESASDGSSEGSDANSQNNSGSGGSANGPRDGSVGTPPDSASQQTMTAAGVPAPPTNLNIGMDYWGAPTSASTPVHGVVAPVSRDGCRSQPWLQDDREVTRQRRKQNKLRSQCEELTSENTSLKLEAINQTVTKTNSNHSLHLKALTWTRTSRHQSNR</sequence>
<feature type="coiled-coil region" evidence="1">
    <location>
        <begin position="214"/>
        <end position="241"/>
    </location>
</feature>